<dbReference type="InterPro" id="IPR029038">
    <property type="entry name" value="MetRS_Zn"/>
</dbReference>
<evidence type="ECO:0000313" key="11">
    <source>
        <dbReference type="Proteomes" id="UP001501303"/>
    </source>
</evidence>
<dbReference type="Pfam" id="PF09334">
    <property type="entry name" value="tRNA-synt_1g"/>
    <property type="match status" value="1"/>
</dbReference>
<evidence type="ECO:0000256" key="8">
    <source>
        <dbReference type="SAM" id="MobiDB-lite"/>
    </source>
</evidence>
<proteinExistence type="inferred from homology"/>
<evidence type="ECO:0000256" key="7">
    <source>
        <dbReference type="RuleBase" id="RU363039"/>
    </source>
</evidence>
<reference evidence="10 11" key="1">
    <citation type="journal article" date="2019" name="Int. J. Syst. Evol. Microbiol.">
        <title>The Global Catalogue of Microorganisms (GCM) 10K type strain sequencing project: providing services to taxonomists for standard genome sequencing and annotation.</title>
        <authorList>
            <consortium name="The Broad Institute Genomics Platform"/>
            <consortium name="The Broad Institute Genome Sequencing Center for Infectious Disease"/>
            <person name="Wu L."/>
            <person name="Ma J."/>
        </authorList>
    </citation>
    <scope>NUCLEOTIDE SEQUENCE [LARGE SCALE GENOMIC DNA]</scope>
    <source>
        <strain evidence="10 11">JCM 13581</strain>
    </source>
</reference>
<feature type="region of interest" description="Disordered" evidence="8">
    <location>
        <begin position="506"/>
        <end position="526"/>
    </location>
</feature>
<comment type="caution">
    <text evidence="10">The sequence shown here is derived from an EMBL/GenBank/DDBJ whole genome shotgun (WGS) entry which is preliminary data.</text>
</comment>
<dbReference type="PANTHER" id="PTHR45765:SF1">
    <property type="entry name" value="METHIONINE--TRNA LIGASE, CYTOPLASMIC"/>
    <property type="match status" value="1"/>
</dbReference>
<evidence type="ECO:0000256" key="1">
    <source>
        <dbReference type="ARBA" id="ARBA00022598"/>
    </source>
</evidence>
<dbReference type="Gene3D" id="3.40.50.620">
    <property type="entry name" value="HUPs"/>
    <property type="match status" value="1"/>
</dbReference>
<evidence type="ECO:0000256" key="4">
    <source>
        <dbReference type="ARBA" id="ARBA00022917"/>
    </source>
</evidence>
<dbReference type="Gene3D" id="2.20.28.20">
    <property type="entry name" value="Methionyl-tRNA synthetase, Zn-domain"/>
    <property type="match status" value="1"/>
</dbReference>
<dbReference type="RefSeq" id="WP_344259273.1">
    <property type="nucleotide sequence ID" value="NZ_BAAAMJ010000009.1"/>
</dbReference>
<dbReference type="EMBL" id="BAAAMJ010000009">
    <property type="protein sequence ID" value="GAA1902602.1"/>
    <property type="molecule type" value="Genomic_DNA"/>
</dbReference>
<comment type="similarity">
    <text evidence="7">Belongs to the class-I aminoacyl-tRNA synthetase family.</text>
</comment>
<keyword evidence="5 7" id="KW-0030">Aminoacyl-tRNA synthetase</keyword>
<dbReference type="InterPro" id="IPR023458">
    <property type="entry name" value="Met-tRNA_ligase_1"/>
</dbReference>
<gene>
    <name evidence="10" type="ORF">GCM10009716_10630</name>
</gene>
<keyword evidence="1 7" id="KW-0436">Ligase</keyword>
<evidence type="ECO:0000256" key="3">
    <source>
        <dbReference type="ARBA" id="ARBA00022840"/>
    </source>
</evidence>
<feature type="domain" description="Methionyl/Leucyl tRNA synthetase" evidence="9">
    <location>
        <begin position="7"/>
        <end position="363"/>
    </location>
</feature>
<dbReference type="InterPro" id="IPR014729">
    <property type="entry name" value="Rossmann-like_a/b/a_fold"/>
</dbReference>
<keyword evidence="11" id="KW-1185">Reference proteome</keyword>
<keyword evidence="3 7" id="KW-0067">ATP-binding</keyword>
<organism evidence="10 11">
    <name type="scientific">Streptomyces sodiiphilus</name>
    <dbReference type="NCBI Taxonomy" id="226217"/>
    <lineage>
        <taxon>Bacteria</taxon>
        <taxon>Bacillati</taxon>
        <taxon>Actinomycetota</taxon>
        <taxon>Actinomycetes</taxon>
        <taxon>Kitasatosporales</taxon>
        <taxon>Streptomycetaceae</taxon>
        <taxon>Streptomyces</taxon>
    </lineage>
</organism>
<dbReference type="GO" id="GO:0016874">
    <property type="term" value="F:ligase activity"/>
    <property type="evidence" value="ECO:0007669"/>
    <property type="project" value="UniProtKB-KW"/>
</dbReference>
<sequence length="526" mass="56932">MDSHLWITTTPPAAHGELHIGHLAGPYVAADVMRRFLRADGEQVTSTTAIAGHTGSVELRALRHNRKPAEVAEGYTEAIGADWQHARIEFDSVVQPASDPRYRHWLQELFLELYADGVITPRAGLLPYCAPCERWLHSAHVSGTCPHCGAGCDGGICRTCARPNDGGDLIDPVCAACGTAARPRRCRRLHLALESFREHLTGHWAGAAMPPRMAALCEGLADDGLPFLPVGHPGEWGVPVPVEGFSGHRIDACFEAAAVHLYSWEAGGRPFPERSVHFCGFGHSFCQAVLFPVLLVSRGLKLPQRFCVNELYRLDGQALSTGARHAVWVLDLLTEYGSDALRRHVLQARPTGRATDFHRGELEQTRRLLDGTWNHWLNGLFAAVREECDGLVPDGEPGGSGWQTLRSRLDRTVDELRETYGPDHFDPRRAVALLDEAVVSASDFGHVNAHGRGRPGGRPGHRSALLAQLHVAAALAAWAWPVMPEGAGRLAAALRLPAGEPVRAGALEGPAPGTRIVPPPGPVFGI</sequence>
<comment type="catalytic activity">
    <reaction evidence="6">
        <text>tRNA(Met) + L-methionine + ATP = L-methionyl-tRNA(Met) + AMP + diphosphate</text>
        <dbReference type="Rhea" id="RHEA:13481"/>
        <dbReference type="Rhea" id="RHEA-COMP:9667"/>
        <dbReference type="Rhea" id="RHEA-COMP:9698"/>
        <dbReference type="ChEBI" id="CHEBI:30616"/>
        <dbReference type="ChEBI" id="CHEBI:33019"/>
        <dbReference type="ChEBI" id="CHEBI:57844"/>
        <dbReference type="ChEBI" id="CHEBI:78442"/>
        <dbReference type="ChEBI" id="CHEBI:78530"/>
        <dbReference type="ChEBI" id="CHEBI:456215"/>
        <dbReference type="EC" id="6.1.1.10"/>
    </reaction>
</comment>
<keyword evidence="4 7" id="KW-0648">Protein biosynthesis</keyword>
<evidence type="ECO:0000259" key="9">
    <source>
        <dbReference type="Pfam" id="PF09334"/>
    </source>
</evidence>
<protein>
    <submittedName>
        <fullName evidence="10">Class I tRNA ligase family protein</fullName>
    </submittedName>
</protein>
<dbReference type="PANTHER" id="PTHR45765">
    <property type="entry name" value="METHIONINE--TRNA LIGASE"/>
    <property type="match status" value="1"/>
</dbReference>
<feature type="compositionally biased region" description="Pro residues" evidence="8">
    <location>
        <begin position="517"/>
        <end position="526"/>
    </location>
</feature>
<name>A0ABN2NXZ9_9ACTN</name>
<accession>A0ABN2NXZ9</accession>
<dbReference type="SUPFAM" id="SSF52374">
    <property type="entry name" value="Nucleotidylyl transferase"/>
    <property type="match status" value="1"/>
</dbReference>
<evidence type="ECO:0000313" key="10">
    <source>
        <dbReference type="EMBL" id="GAA1902602.1"/>
    </source>
</evidence>
<dbReference type="Proteomes" id="UP001501303">
    <property type="component" value="Unassembled WGS sequence"/>
</dbReference>
<evidence type="ECO:0000256" key="6">
    <source>
        <dbReference type="ARBA" id="ARBA00047364"/>
    </source>
</evidence>
<dbReference type="InterPro" id="IPR015413">
    <property type="entry name" value="Methionyl/Leucyl_tRNA_Synth"/>
</dbReference>
<evidence type="ECO:0000256" key="5">
    <source>
        <dbReference type="ARBA" id="ARBA00023146"/>
    </source>
</evidence>
<keyword evidence="2 7" id="KW-0547">Nucleotide-binding</keyword>
<evidence type="ECO:0000256" key="2">
    <source>
        <dbReference type="ARBA" id="ARBA00022741"/>
    </source>
</evidence>